<keyword evidence="3" id="KW-0378">Hydrolase</keyword>
<evidence type="ECO:0000313" key="8">
    <source>
        <dbReference type="Proteomes" id="UP000606653"/>
    </source>
</evidence>
<evidence type="ECO:0000256" key="1">
    <source>
        <dbReference type="ARBA" id="ARBA00010541"/>
    </source>
</evidence>
<dbReference type="Pfam" id="PF13365">
    <property type="entry name" value="Trypsin_2"/>
    <property type="match status" value="1"/>
</dbReference>
<keyword evidence="2" id="KW-0645">Protease</keyword>
<dbReference type="InterPro" id="IPR051201">
    <property type="entry name" value="Chloro_Bact_Ser_Proteases"/>
</dbReference>
<gene>
    <name evidence="7" type="ORF">GCM10010969_06070</name>
</gene>
<evidence type="ECO:0000313" key="7">
    <source>
        <dbReference type="EMBL" id="GGN92994.1"/>
    </source>
</evidence>
<comment type="caution">
    <text evidence="7">The sequence shown here is derived from an EMBL/GenBank/DDBJ whole genome shotgun (WGS) entry which is preliminary data.</text>
</comment>
<dbReference type="InterPro" id="IPR001940">
    <property type="entry name" value="Peptidase_S1C"/>
</dbReference>
<reference evidence="8" key="1">
    <citation type="journal article" date="2019" name="Int. J. Syst. Evol. Microbiol.">
        <title>The Global Catalogue of Microorganisms (GCM) 10K type strain sequencing project: providing services to taxonomists for standard genome sequencing and annotation.</title>
        <authorList>
            <consortium name="The Broad Institute Genomics Platform"/>
            <consortium name="The Broad Institute Genome Sequencing Center for Infectious Disease"/>
            <person name="Wu L."/>
            <person name="Ma J."/>
        </authorList>
    </citation>
    <scope>NUCLEOTIDE SEQUENCE [LARGE SCALE GENOMIC DNA]</scope>
    <source>
        <strain evidence="8">CGMCC 1.6964</strain>
    </source>
</reference>
<evidence type="ECO:0000256" key="4">
    <source>
        <dbReference type="ARBA" id="ARBA00022825"/>
    </source>
</evidence>
<dbReference type="SUPFAM" id="SSF50494">
    <property type="entry name" value="Trypsin-like serine proteases"/>
    <property type="match status" value="1"/>
</dbReference>
<dbReference type="PANTHER" id="PTHR43343:SF3">
    <property type="entry name" value="PROTEASE DO-LIKE 8, CHLOROPLASTIC"/>
    <property type="match status" value="1"/>
</dbReference>
<dbReference type="InterPro" id="IPR043504">
    <property type="entry name" value="Peptidase_S1_PA_chymotrypsin"/>
</dbReference>
<accession>A0ABQ2KTU1</accession>
<dbReference type="SUPFAM" id="SSF50156">
    <property type="entry name" value="PDZ domain-like"/>
    <property type="match status" value="1"/>
</dbReference>
<evidence type="ECO:0000256" key="5">
    <source>
        <dbReference type="SAM" id="SignalP"/>
    </source>
</evidence>
<dbReference type="PRINTS" id="PR00834">
    <property type="entry name" value="PROTEASES2C"/>
</dbReference>
<evidence type="ECO:0000256" key="3">
    <source>
        <dbReference type="ARBA" id="ARBA00022801"/>
    </source>
</evidence>
<keyword evidence="4" id="KW-0720">Serine protease</keyword>
<evidence type="ECO:0000256" key="2">
    <source>
        <dbReference type="ARBA" id="ARBA00022670"/>
    </source>
</evidence>
<dbReference type="EMBL" id="BMLN01000002">
    <property type="protein sequence ID" value="GGN92994.1"/>
    <property type="molecule type" value="Genomic_DNA"/>
</dbReference>
<dbReference type="InterPro" id="IPR001478">
    <property type="entry name" value="PDZ"/>
</dbReference>
<name>A0ABQ2KTU1_9BACL</name>
<feature type="domain" description="PDZ" evidence="6">
    <location>
        <begin position="265"/>
        <end position="343"/>
    </location>
</feature>
<comment type="similarity">
    <text evidence="1">Belongs to the peptidase S1C family.</text>
</comment>
<organism evidence="7 8">
    <name type="scientific">Saccharibacillus kuerlensis</name>
    <dbReference type="NCBI Taxonomy" id="459527"/>
    <lineage>
        <taxon>Bacteria</taxon>
        <taxon>Bacillati</taxon>
        <taxon>Bacillota</taxon>
        <taxon>Bacilli</taxon>
        <taxon>Bacillales</taxon>
        <taxon>Paenibacillaceae</taxon>
        <taxon>Saccharibacillus</taxon>
    </lineage>
</organism>
<proteinExistence type="inferred from homology"/>
<evidence type="ECO:0000259" key="6">
    <source>
        <dbReference type="SMART" id="SM00228"/>
    </source>
</evidence>
<dbReference type="PANTHER" id="PTHR43343">
    <property type="entry name" value="PEPTIDASE S12"/>
    <property type="match status" value="1"/>
</dbReference>
<keyword evidence="5" id="KW-0732">Signal</keyword>
<dbReference type="Gene3D" id="2.40.10.10">
    <property type="entry name" value="Trypsin-like serine proteases"/>
    <property type="match status" value="2"/>
</dbReference>
<sequence>MKKTGTKAVCLLLSGAIGIGGFGLFPEAQADASAAKNVTQASVAAASVKTVPQIIKQVSPSVVGIIGEVSLEDMEDWDSEGGSGEEGYNLTHGSGVIIRSNGWIVTNAHVVDGMQNIQVVTSEGKSYKVREVYSDPLSDVALIRINVTGLKAAQFVSSDKTALVGEQVIAIGTPVSLSLRNSATVGIISGLNRATDARYRLIQTDASINPGNSGGPLVNMRGEILGINSMKYAAVDIDNTGFTIPAGTVQYIVDQLFDQGEVIRAGLGLELEESFSATVGLPSDDPLTVMEVLSDRARKAGVKEGDVLYSVAGHRITALVDLNELMKAYRPGQAVRVLMQSGGDIVERRIVLTSE</sequence>
<dbReference type="InterPro" id="IPR009003">
    <property type="entry name" value="Peptidase_S1_PA"/>
</dbReference>
<dbReference type="RefSeq" id="WP_018977726.1">
    <property type="nucleotide sequence ID" value="NZ_BMLN01000002.1"/>
</dbReference>
<protein>
    <recommendedName>
        <fullName evidence="6">PDZ domain-containing protein</fullName>
    </recommendedName>
</protein>
<keyword evidence="8" id="KW-1185">Reference proteome</keyword>
<dbReference type="Proteomes" id="UP000606653">
    <property type="component" value="Unassembled WGS sequence"/>
</dbReference>
<feature type="chain" id="PRO_5045159986" description="PDZ domain-containing protein" evidence="5">
    <location>
        <begin position="31"/>
        <end position="355"/>
    </location>
</feature>
<dbReference type="Gene3D" id="2.30.42.10">
    <property type="match status" value="1"/>
</dbReference>
<dbReference type="SMART" id="SM00228">
    <property type="entry name" value="PDZ"/>
    <property type="match status" value="1"/>
</dbReference>
<feature type="signal peptide" evidence="5">
    <location>
        <begin position="1"/>
        <end position="30"/>
    </location>
</feature>
<dbReference type="InterPro" id="IPR036034">
    <property type="entry name" value="PDZ_sf"/>
</dbReference>